<dbReference type="GO" id="GO:0036064">
    <property type="term" value="C:ciliary basal body"/>
    <property type="evidence" value="ECO:0007669"/>
    <property type="project" value="TreeGrafter"/>
</dbReference>
<accession>A0A7S2R765</accession>
<evidence type="ECO:0000256" key="1">
    <source>
        <dbReference type="ARBA" id="ARBA00004430"/>
    </source>
</evidence>
<dbReference type="SUPFAM" id="SSF52540">
    <property type="entry name" value="P-loop containing nucleoside triphosphate hydrolases"/>
    <property type="match status" value="2"/>
</dbReference>
<sequence>MYTCPVTTSPGRAQFSVLFQGHVYFCSSKASMDQFILSPQEYAGGPKETPGRTLFVVDEAIPKKTANGFCDRICEVLGWVAVNGYSPSATLGQQLTKNKSKWLLKVRSTQVPEELRRIFERGNMMPNRIVVVHEASQESEENGGKRYSRPAWTKFANELGLPFIDVPFQESSMLEILNFGNAFSGYDVQNDHLESITSMPEEDKKVALEGQLGMSGKYCPVTLQREKMLIPGKPTITACYQNATYCFIDEDARLEFQISPQTFVSQSIAGDAKPKPIIMVLGLPGSGKTMVAEHLKQKVGKGIDIINAQQLEESILAKRALLEESKATPDSQQEETESKDESKEGNEGEDNETTDGQEGPRDEDLGPKSITEEEWLEMITERIKNSKEHGTIIDGDVLSTQENAVQLLVNNNLHPTVVVDLRIEESLAVSRTLEKTFQWEPPEPEPVPVPEATEDGEEPAPPVEQPPPPTKEELTEMEQAAKDAATADISSIVQARAEILTAAFGTLKEAGINICKSVNMNGDTGKMHALRIIAANVQPYTSTVGVNGSISLDSHRAVVVDGNIALEMLKAGFIRQIPFADYCPVTWASQNYRLERAPARMKTNPVVYEGKLYHFLNETNLNMFLANPSRYALKGDFDLGVRAKCRCAVLGEPLSGKSTLAKGLRDSLGLVVVTPRGAVEYVLDQANLFDPHSGVELMFGKEVQMKVPPGELSSLAFDPVASLGIELVVKCIQARCTAHDAILNGYVLDGFPTTEHEAALLKEDSILDTAFILSDIPHSEKLKRSLEPIADVNRISKGQWIDLELAIKSQVPKCFYLNACNSPWSLVKSASCVLNESLVKVNRLFCNNEVEAQLTTSSPLCKSLSPMELVADKSMLVPTSGVTFCPVTFVENGSLERITPGNVVHLNGELYGFASQHQMIKFVGSPEAYVSALEDLKTRVDNLPPSPESVLEVGDREGYLKQTVSPLLCRALEELGIRRLKHPGLSVSETCSKFVALYLRANNSNVHQVCKKKREQTLAMFLEECELHDKINNMAATGTGIRAVRKKKETREEEDAVERYNKLLCQPISILTARLDIQHR</sequence>
<dbReference type="AlphaFoldDB" id="A0A7S2R765"/>
<dbReference type="Gene3D" id="3.40.50.300">
    <property type="entry name" value="P-loop containing nucleotide triphosphate hydrolases"/>
    <property type="match status" value="2"/>
</dbReference>
<evidence type="ECO:0000256" key="8">
    <source>
        <dbReference type="ARBA" id="ARBA00023273"/>
    </source>
</evidence>
<dbReference type="PANTHER" id="PTHR21442">
    <property type="entry name" value="CILIA- AND FLAGELLA-ASSOCIATED PROTEIN 206"/>
    <property type="match status" value="1"/>
</dbReference>
<name>A0A7S2R765_9STRA</name>
<keyword evidence="4" id="KW-0963">Cytoplasm</keyword>
<feature type="region of interest" description="Disordered" evidence="9">
    <location>
        <begin position="324"/>
        <end position="370"/>
    </location>
</feature>
<evidence type="ECO:0000256" key="6">
    <source>
        <dbReference type="ARBA" id="ARBA00023069"/>
    </source>
</evidence>
<comment type="similarity">
    <text evidence="2">Belongs to the CFAP206 family.</text>
</comment>
<evidence type="ECO:0000256" key="5">
    <source>
        <dbReference type="ARBA" id="ARBA00022794"/>
    </source>
</evidence>
<evidence type="ECO:0000256" key="4">
    <source>
        <dbReference type="ARBA" id="ARBA00022490"/>
    </source>
</evidence>
<organism evidence="10">
    <name type="scientific">Mucochytrium quahogii</name>
    <dbReference type="NCBI Taxonomy" id="96639"/>
    <lineage>
        <taxon>Eukaryota</taxon>
        <taxon>Sar</taxon>
        <taxon>Stramenopiles</taxon>
        <taxon>Bigyra</taxon>
        <taxon>Labyrinthulomycetes</taxon>
        <taxon>Thraustochytrida</taxon>
        <taxon>Thraustochytriidae</taxon>
        <taxon>Mucochytrium</taxon>
    </lineage>
</organism>
<protein>
    <recommendedName>
        <fullName evidence="3">Cilia- and flagella-associated protein 206</fullName>
    </recommendedName>
</protein>
<evidence type="ECO:0000256" key="2">
    <source>
        <dbReference type="ARBA" id="ARBA00010500"/>
    </source>
</evidence>
<dbReference type="GO" id="GO:0003356">
    <property type="term" value="P:regulation of cilium beat frequency"/>
    <property type="evidence" value="ECO:0007669"/>
    <property type="project" value="TreeGrafter"/>
</dbReference>
<comment type="subcellular location">
    <subcellularLocation>
        <location evidence="1">Cytoplasm</location>
        <location evidence="1">Cytoskeleton</location>
        <location evidence="1">Cilium axoneme</location>
    </subcellularLocation>
</comment>
<dbReference type="GO" id="GO:0005930">
    <property type="term" value="C:axoneme"/>
    <property type="evidence" value="ECO:0007669"/>
    <property type="project" value="UniProtKB-SubCell"/>
</dbReference>
<feature type="compositionally biased region" description="Pro residues" evidence="9">
    <location>
        <begin position="459"/>
        <end position="469"/>
    </location>
</feature>
<dbReference type="InterPro" id="IPR027417">
    <property type="entry name" value="P-loop_NTPase"/>
</dbReference>
<keyword evidence="8" id="KW-0966">Cell projection</keyword>
<keyword evidence="5" id="KW-0970">Cilium biogenesis/degradation</keyword>
<keyword evidence="6" id="KW-0969">Cilium</keyword>
<keyword evidence="7" id="KW-0206">Cytoskeleton</keyword>
<dbReference type="EMBL" id="HBHK01000514">
    <property type="protein sequence ID" value="CAD9662449.1"/>
    <property type="molecule type" value="Transcribed_RNA"/>
</dbReference>
<evidence type="ECO:0000256" key="7">
    <source>
        <dbReference type="ARBA" id="ARBA00023212"/>
    </source>
</evidence>
<evidence type="ECO:0000256" key="3">
    <source>
        <dbReference type="ARBA" id="ARBA00021602"/>
    </source>
</evidence>
<dbReference type="PANTHER" id="PTHR21442:SF0">
    <property type="entry name" value="CILIA- AND FLAGELLA-ASSOCIATED PROTEIN 206"/>
    <property type="match status" value="1"/>
</dbReference>
<dbReference type="InterPro" id="IPR021897">
    <property type="entry name" value="FAP206"/>
</dbReference>
<reference evidence="10" key="1">
    <citation type="submission" date="2021-01" db="EMBL/GenBank/DDBJ databases">
        <authorList>
            <person name="Corre E."/>
            <person name="Pelletier E."/>
            <person name="Niang G."/>
            <person name="Scheremetjew M."/>
            <person name="Finn R."/>
            <person name="Kale V."/>
            <person name="Holt S."/>
            <person name="Cochrane G."/>
            <person name="Meng A."/>
            <person name="Brown T."/>
            <person name="Cohen L."/>
        </authorList>
    </citation>
    <scope>NUCLEOTIDE SEQUENCE</scope>
    <source>
        <strain evidence="10">NY070348D</strain>
    </source>
</reference>
<proteinExistence type="inferred from homology"/>
<dbReference type="GO" id="GO:0030030">
    <property type="term" value="P:cell projection organization"/>
    <property type="evidence" value="ECO:0007669"/>
    <property type="project" value="UniProtKB-KW"/>
</dbReference>
<evidence type="ECO:0000313" key="10">
    <source>
        <dbReference type="EMBL" id="CAD9662449.1"/>
    </source>
</evidence>
<feature type="region of interest" description="Disordered" evidence="9">
    <location>
        <begin position="437"/>
        <end position="474"/>
    </location>
</feature>
<gene>
    <name evidence="10" type="ORF">QSP1433_LOCUS331</name>
</gene>
<evidence type="ECO:0000256" key="9">
    <source>
        <dbReference type="SAM" id="MobiDB-lite"/>
    </source>
</evidence>